<dbReference type="PANTHER" id="PTHR23026:SF90">
    <property type="entry name" value="IODOTYROSINE DEIODINASE 1"/>
    <property type="match status" value="1"/>
</dbReference>
<keyword evidence="3" id="KW-0560">Oxidoreductase</keyword>
<dbReference type="InterPro" id="IPR050627">
    <property type="entry name" value="Nitroreductase/BluB"/>
</dbReference>
<feature type="domain" description="Nitroreductase" evidence="4">
    <location>
        <begin position="42"/>
        <end position="205"/>
    </location>
</feature>
<evidence type="ECO:0000313" key="6">
    <source>
        <dbReference type="Proteomes" id="UP000009007"/>
    </source>
</evidence>
<dbReference type="KEGG" id="mbg:BN140_2235"/>
<dbReference type="PANTHER" id="PTHR23026">
    <property type="entry name" value="NADPH NITROREDUCTASE"/>
    <property type="match status" value="1"/>
</dbReference>
<protein>
    <submittedName>
        <fullName evidence="5">Nitroreductase</fullName>
    </submittedName>
</protein>
<dbReference type="BioCyc" id="MBOU1201294:BN140_RS11110-MONOMER"/>
<dbReference type="Proteomes" id="UP000009007">
    <property type="component" value="Chromosome I"/>
</dbReference>
<evidence type="ECO:0000259" key="4">
    <source>
        <dbReference type="Pfam" id="PF00881"/>
    </source>
</evidence>
<evidence type="ECO:0000256" key="2">
    <source>
        <dbReference type="ARBA" id="ARBA00022643"/>
    </source>
</evidence>
<dbReference type="InterPro" id="IPR029479">
    <property type="entry name" value="Nitroreductase"/>
</dbReference>
<dbReference type="STRING" id="1201294.BN140_2235"/>
<evidence type="ECO:0000313" key="5">
    <source>
        <dbReference type="EMBL" id="CCJ37158.1"/>
    </source>
</evidence>
<dbReference type="EMBL" id="HE964772">
    <property type="protein sequence ID" value="CCJ37158.1"/>
    <property type="molecule type" value="Genomic_DNA"/>
</dbReference>
<accession>I7JAI0</accession>
<dbReference type="InterPro" id="IPR000415">
    <property type="entry name" value="Nitroreductase-like"/>
</dbReference>
<evidence type="ECO:0000256" key="1">
    <source>
        <dbReference type="ARBA" id="ARBA00022630"/>
    </source>
</evidence>
<dbReference type="PATRIC" id="fig|1201294.9.peg.2490"/>
<keyword evidence="2" id="KW-0288">FMN</keyword>
<gene>
    <name evidence="5" type="ordered locus">BN140_2235</name>
</gene>
<sequence>MRGPPHPGPGDPCDLTQSISTRDEPWKAMATDTEHRQIFSVIRERRSVRNYTDREVPDDSIREIIAAGIQAPTALGLQPWQFVVVRDRDLMRKVSDYCKPVLVEKIEEVPRNPGTDLFLAALRDPEYSIFYNAPVLILILGAREVVSSVIDCALCAENMLLAAWALGLGSCWVGSAALIGQNPDLLAALKVPDDHQIVAPLIFGYPAPLPPKLERREPRITRIP</sequence>
<keyword evidence="1" id="KW-0285">Flavoprotein</keyword>
<dbReference type="Gene3D" id="3.40.109.10">
    <property type="entry name" value="NADH Oxidase"/>
    <property type="match status" value="1"/>
</dbReference>
<proteinExistence type="predicted"/>
<organism evidence="5 6">
    <name type="scientific">Methanoculleus bourgensis (strain ATCC 43281 / DSM 3045 / OCM 15 / MS2)</name>
    <name type="common">Methanogenium bourgense</name>
    <dbReference type="NCBI Taxonomy" id="1201294"/>
    <lineage>
        <taxon>Archaea</taxon>
        <taxon>Methanobacteriati</taxon>
        <taxon>Methanobacteriota</taxon>
        <taxon>Stenosarchaea group</taxon>
        <taxon>Methanomicrobia</taxon>
        <taxon>Methanomicrobiales</taxon>
        <taxon>Methanomicrobiaceae</taxon>
        <taxon>Methanoculleus</taxon>
    </lineage>
</organism>
<dbReference type="AlphaFoldDB" id="I7JAI0"/>
<name>I7JAI0_METBM</name>
<evidence type="ECO:0000256" key="3">
    <source>
        <dbReference type="ARBA" id="ARBA00023002"/>
    </source>
</evidence>
<dbReference type="SUPFAM" id="SSF55469">
    <property type="entry name" value="FMN-dependent nitroreductase-like"/>
    <property type="match status" value="1"/>
</dbReference>
<dbReference type="CDD" id="cd02136">
    <property type="entry name" value="PnbA_NfnB-like"/>
    <property type="match status" value="1"/>
</dbReference>
<reference evidence="6" key="1">
    <citation type="journal article" date="2012" name="J. Bacteriol.">
        <title>Complete genome sequence of the hydrogenotrophic, methanogenic archaeon Methanoculleus bourgensis strain MS2T, isolated from a sewage sludge digester.</title>
        <authorList>
            <person name="Maus I."/>
            <person name="Wibberg D."/>
            <person name="Stantscheff R."/>
            <person name="Eikmeyer F.G."/>
            <person name="Seffner A."/>
            <person name="Boelter J."/>
            <person name="Szczepanowski R."/>
            <person name="Blom J."/>
            <person name="Jaenicke S."/>
            <person name="Konig H."/>
            <person name="Puhler A."/>
            <person name="Schluter A."/>
        </authorList>
    </citation>
    <scope>NUCLEOTIDE SEQUENCE [LARGE SCALE GENOMIC DNA]</scope>
    <source>
        <strain evidence="6">ATCC 43281 / DSM 3045 / OCM 15 / MS2</strain>
    </source>
</reference>
<dbReference type="Pfam" id="PF00881">
    <property type="entry name" value="Nitroreductase"/>
    <property type="match status" value="1"/>
</dbReference>
<dbReference type="GO" id="GO:0016491">
    <property type="term" value="F:oxidoreductase activity"/>
    <property type="evidence" value="ECO:0007669"/>
    <property type="project" value="UniProtKB-KW"/>
</dbReference>
<keyword evidence="6" id="KW-1185">Reference proteome</keyword>
<dbReference type="HOGENOM" id="CLU_070764_7_0_2"/>